<evidence type="ECO:0000313" key="3">
    <source>
        <dbReference type="EMBL" id="KAJ3433462.1"/>
    </source>
</evidence>
<sequence length="444" mass="54089">MSRNWFQNYIPIVTSEVKKQLQKNKRQLLGSKKKKQKNFQNQSQLIVRKSNLVNYVNMIQPGLYYGQTKKYFSPIQQNNQVKEKMIKPKDSGRGRENGRRRGRGRGRGRGRERNIDRDYYKEEEEEGRERGRGGEKGREKSDYKLKRNNEHQDHQNPNYYRSKQPKSFQSKQGYPYYHPIYKEQIQEREYWKRNKIQEQKKNIQIKEQKLYKKKKQQEEKIKTIKSNELKLKNRKNKQVDYEQIPKQLKKKSLKKLKQLKNQLQNNLAKKEKENSIKKKEFEKKKEFYDQNFEEYYQNYKKSKKFLRRMQECKSSREKDFDKEIISNINTIQNKMKQIDGKQREINEQTVNSVPRSENAQKKVEINKLRNYKESINQKKIEIYTQFYLMSVYQNLLNDPDVINEIANNDNYIIKDDELQKEISILERKKNKKAEIDKKKVKKKH</sequence>
<dbReference type="AlphaFoldDB" id="A0AAV7YXE3"/>
<feature type="coiled-coil region" evidence="1">
    <location>
        <begin position="196"/>
        <end position="298"/>
    </location>
</feature>
<comment type="caution">
    <text evidence="3">The sequence shown here is derived from an EMBL/GenBank/DDBJ whole genome shotgun (WGS) entry which is preliminary data.</text>
</comment>
<evidence type="ECO:0000256" key="2">
    <source>
        <dbReference type="SAM" id="MobiDB-lite"/>
    </source>
</evidence>
<dbReference type="Proteomes" id="UP001146793">
    <property type="component" value="Unassembled WGS sequence"/>
</dbReference>
<accession>A0AAV7YXE3</accession>
<evidence type="ECO:0000256" key="1">
    <source>
        <dbReference type="SAM" id="Coils"/>
    </source>
</evidence>
<protein>
    <submittedName>
        <fullName evidence="3">Uncharacterized protein</fullName>
    </submittedName>
</protein>
<dbReference type="EMBL" id="JANTQA010000047">
    <property type="protein sequence ID" value="KAJ3433462.1"/>
    <property type="molecule type" value="Genomic_DNA"/>
</dbReference>
<keyword evidence="1" id="KW-0175">Coiled coil</keyword>
<feature type="compositionally biased region" description="Polar residues" evidence="2">
    <location>
        <begin position="155"/>
        <end position="172"/>
    </location>
</feature>
<evidence type="ECO:0000313" key="4">
    <source>
        <dbReference type="Proteomes" id="UP001146793"/>
    </source>
</evidence>
<feature type="compositionally biased region" description="Basic and acidic residues" evidence="2">
    <location>
        <begin position="81"/>
        <end position="99"/>
    </location>
</feature>
<proteinExistence type="predicted"/>
<reference evidence="3" key="1">
    <citation type="submission" date="2022-08" db="EMBL/GenBank/DDBJ databases">
        <title>Novel sulphate-reducing endosymbionts in the free-living metamonad Anaeramoeba.</title>
        <authorList>
            <person name="Jerlstrom-Hultqvist J."/>
            <person name="Cepicka I."/>
            <person name="Gallot-Lavallee L."/>
            <person name="Salas-Leiva D."/>
            <person name="Curtis B.A."/>
            <person name="Zahonova K."/>
            <person name="Pipaliya S."/>
            <person name="Dacks J."/>
            <person name="Roger A.J."/>
        </authorList>
    </citation>
    <scope>NUCLEOTIDE SEQUENCE</scope>
    <source>
        <strain evidence="3">Busselton2</strain>
    </source>
</reference>
<feature type="compositionally biased region" description="Basic and acidic residues" evidence="2">
    <location>
        <begin position="127"/>
        <end position="154"/>
    </location>
</feature>
<feature type="compositionally biased region" description="Basic and acidic residues" evidence="2">
    <location>
        <begin position="109"/>
        <end position="120"/>
    </location>
</feature>
<gene>
    <name evidence="3" type="ORF">M0812_22421</name>
</gene>
<feature type="region of interest" description="Disordered" evidence="2">
    <location>
        <begin position="75"/>
        <end position="173"/>
    </location>
</feature>
<organism evidence="3 4">
    <name type="scientific">Anaeramoeba flamelloides</name>
    <dbReference type="NCBI Taxonomy" id="1746091"/>
    <lineage>
        <taxon>Eukaryota</taxon>
        <taxon>Metamonada</taxon>
        <taxon>Anaeramoebidae</taxon>
        <taxon>Anaeramoeba</taxon>
    </lineage>
</organism>
<name>A0AAV7YXE3_9EUKA</name>